<name>A0A9Q0L542_ANAIG</name>
<dbReference type="EMBL" id="JAPDFW010000143">
    <property type="protein sequence ID" value="KAJ5066437.1"/>
    <property type="molecule type" value="Genomic_DNA"/>
</dbReference>
<comment type="caution">
    <text evidence="1">The sequence shown here is derived from an EMBL/GenBank/DDBJ whole genome shotgun (WGS) entry which is preliminary data.</text>
</comment>
<proteinExistence type="predicted"/>
<sequence>MTNLLYESPTPVLININYLENNLDLESKSKEIKEIKEINIEKNIEKNQKEFKSENLIDHEIIPPRIHSQTMPSVDDIVIFHKSYRSGRSKSISPKMYTKLKKKNFLSIEPNLKKNNKNDEN</sequence>
<accession>A0A9Q0L542</accession>
<dbReference type="Proteomes" id="UP001149090">
    <property type="component" value="Unassembled WGS sequence"/>
</dbReference>
<gene>
    <name evidence="1" type="ORF">M0811_13635</name>
</gene>
<evidence type="ECO:0000313" key="2">
    <source>
        <dbReference type="Proteomes" id="UP001149090"/>
    </source>
</evidence>
<protein>
    <submittedName>
        <fullName evidence="1">Uncharacterized protein</fullName>
    </submittedName>
</protein>
<organism evidence="1 2">
    <name type="scientific">Anaeramoeba ignava</name>
    <name type="common">Anaerobic marine amoeba</name>
    <dbReference type="NCBI Taxonomy" id="1746090"/>
    <lineage>
        <taxon>Eukaryota</taxon>
        <taxon>Metamonada</taxon>
        <taxon>Anaeramoebidae</taxon>
        <taxon>Anaeramoeba</taxon>
    </lineage>
</organism>
<dbReference type="AlphaFoldDB" id="A0A9Q0L542"/>
<keyword evidence="2" id="KW-1185">Reference proteome</keyword>
<evidence type="ECO:0000313" key="1">
    <source>
        <dbReference type="EMBL" id="KAJ5066437.1"/>
    </source>
</evidence>
<reference evidence="1" key="1">
    <citation type="submission" date="2022-10" db="EMBL/GenBank/DDBJ databases">
        <title>Novel sulphate-reducing endosymbionts in the free-living metamonad Anaeramoeba.</title>
        <authorList>
            <person name="Jerlstrom-Hultqvist J."/>
            <person name="Cepicka I."/>
            <person name="Gallot-Lavallee L."/>
            <person name="Salas-Leiva D."/>
            <person name="Curtis B.A."/>
            <person name="Zahonova K."/>
            <person name="Pipaliya S."/>
            <person name="Dacks J."/>
            <person name="Roger A.J."/>
        </authorList>
    </citation>
    <scope>NUCLEOTIDE SEQUENCE</scope>
    <source>
        <strain evidence="1">BMAN</strain>
    </source>
</reference>